<organism evidence="2 3">
    <name type="scientific">Staphylococcus aureus</name>
    <dbReference type="NCBI Taxonomy" id="1280"/>
    <lineage>
        <taxon>Bacteria</taxon>
        <taxon>Bacillati</taxon>
        <taxon>Bacillota</taxon>
        <taxon>Bacilli</taxon>
        <taxon>Bacillales</taxon>
        <taxon>Staphylococcaceae</taxon>
        <taxon>Staphylococcus</taxon>
    </lineage>
</organism>
<comment type="caution">
    <text evidence="2">The sequence shown here is derived from an EMBL/GenBank/DDBJ whole genome shotgun (WGS) entry which is preliminary data.</text>
</comment>
<accession>A0AA40JPN3</accession>
<dbReference type="Proteomes" id="UP000032274">
    <property type="component" value="Unassembled WGS sequence"/>
</dbReference>
<protein>
    <submittedName>
        <fullName evidence="2">Uncharacterized protein</fullName>
    </submittedName>
</protein>
<feature type="non-terminal residue" evidence="2">
    <location>
        <position position="191"/>
    </location>
</feature>
<proteinExistence type="predicted"/>
<reference evidence="2 3" key="1">
    <citation type="submission" date="2015-01" db="EMBL/GenBank/DDBJ databases">
        <title>Characterization of Swiss Staphylococcus aureus strains involved in food poisoning.</title>
        <authorList>
            <person name="Crovadore J."/>
            <person name="Chablais R."/>
            <person name="Tonacini J."/>
            <person name="Schnyder B."/>
            <person name="Lefort F."/>
        </authorList>
    </citation>
    <scope>NUCLEOTIDE SEQUENCE [LARGE SCALE GENOMIC DNA]</scope>
    <source>
        <strain evidence="2 3">SA-120</strain>
    </source>
</reference>
<feature type="region of interest" description="Disordered" evidence="1">
    <location>
        <begin position="66"/>
        <end position="95"/>
    </location>
</feature>
<name>A0AA40JPN3_STAAU</name>
<dbReference type="EMBL" id="JXIG01000534">
    <property type="protein sequence ID" value="KIU01174.1"/>
    <property type="molecule type" value="Genomic_DNA"/>
</dbReference>
<sequence length="191" mass="21463">LHQPLDHRARRRRAADGDDPEEFRLLAGRVHVLEHREPHGGYAGGMRHLLAVHQLAQDQRIIDCREDELDPRRSAGPGQTPADRMEHRHDRHRHRTRREIEHVGLHLGDRMDHAGTMRIDHALGIARGAAGVADHARLALAAGHPAVIAVLSGEQRLEPVRPVAVEAVIMLDRLPVRLQSLDQRREGTVVE</sequence>
<evidence type="ECO:0000313" key="2">
    <source>
        <dbReference type="EMBL" id="KIU01174.1"/>
    </source>
</evidence>
<dbReference type="AlphaFoldDB" id="A0AA40JPN3"/>
<evidence type="ECO:0000256" key="1">
    <source>
        <dbReference type="SAM" id="MobiDB-lite"/>
    </source>
</evidence>
<gene>
    <name evidence="2" type="ORF">QU38_02520</name>
</gene>
<feature type="non-terminal residue" evidence="2">
    <location>
        <position position="1"/>
    </location>
</feature>
<evidence type="ECO:0000313" key="3">
    <source>
        <dbReference type="Proteomes" id="UP000032274"/>
    </source>
</evidence>